<organism evidence="8 9">
    <name type="scientific">Callosobruchus maculatus</name>
    <name type="common">Southern cowpea weevil</name>
    <name type="synonym">Pulse bruchid</name>
    <dbReference type="NCBI Taxonomy" id="64391"/>
    <lineage>
        <taxon>Eukaryota</taxon>
        <taxon>Metazoa</taxon>
        <taxon>Ecdysozoa</taxon>
        <taxon>Arthropoda</taxon>
        <taxon>Hexapoda</taxon>
        <taxon>Insecta</taxon>
        <taxon>Pterygota</taxon>
        <taxon>Neoptera</taxon>
        <taxon>Endopterygota</taxon>
        <taxon>Coleoptera</taxon>
        <taxon>Polyphaga</taxon>
        <taxon>Cucujiformia</taxon>
        <taxon>Chrysomeloidea</taxon>
        <taxon>Chrysomelidae</taxon>
        <taxon>Bruchinae</taxon>
        <taxon>Bruchini</taxon>
        <taxon>Callosobruchus</taxon>
    </lineage>
</organism>
<gene>
    <name evidence="8" type="ORF">CALMAC_LOCUS8908</name>
</gene>
<evidence type="ECO:0000256" key="1">
    <source>
        <dbReference type="ARBA" id="ARBA00005964"/>
    </source>
</evidence>
<dbReference type="InterPro" id="IPR029058">
    <property type="entry name" value="AB_hydrolase_fold"/>
</dbReference>
<dbReference type="EMBL" id="CAACVG010007774">
    <property type="protein sequence ID" value="VEN47011.1"/>
    <property type="molecule type" value="Genomic_DNA"/>
</dbReference>
<dbReference type="PROSITE" id="PS00122">
    <property type="entry name" value="CARBOXYLESTERASE_B_1"/>
    <property type="match status" value="1"/>
</dbReference>
<dbReference type="Pfam" id="PF00135">
    <property type="entry name" value="COesterase"/>
    <property type="match status" value="1"/>
</dbReference>
<dbReference type="InterPro" id="IPR050309">
    <property type="entry name" value="Type-B_Carboxylest/Lipase"/>
</dbReference>
<evidence type="ECO:0000313" key="9">
    <source>
        <dbReference type="Proteomes" id="UP000410492"/>
    </source>
</evidence>
<evidence type="ECO:0000256" key="5">
    <source>
        <dbReference type="ARBA" id="ARBA00023180"/>
    </source>
</evidence>
<dbReference type="SUPFAM" id="SSF53474">
    <property type="entry name" value="alpha/beta-Hydrolases"/>
    <property type="match status" value="1"/>
</dbReference>
<dbReference type="InterPro" id="IPR019819">
    <property type="entry name" value="Carboxylesterase_B_CS"/>
</dbReference>
<evidence type="ECO:0000256" key="2">
    <source>
        <dbReference type="ARBA" id="ARBA00022487"/>
    </source>
</evidence>
<dbReference type="Proteomes" id="UP000410492">
    <property type="component" value="Unassembled WGS sequence"/>
</dbReference>
<keyword evidence="3 6" id="KW-0378">Hydrolase</keyword>
<dbReference type="PROSITE" id="PS00941">
    <property type="entry name" value="CARBOXYLESTERASE_B_2"/>
    <property type="match status" value="1"/>
</dbReference>
<dbReference type="InterPro" id="IPR002018">
    <property type="entry name" value="CarbesteraseB"/>
</dbReference>
<evidence type="ECO:0000256" key="4">
    <source>
        <dbReference type="ARBA" id="ARBA00023157"/>
    </source>
</evidence>
<dbReference type="AlphaFoldDB" id="A0A653CGG7"/>
<reference evidence="8 9" key="1">
    <citation type="submission" date="2019-01" db="EMBL/GenBank/DDBJ databases">
        <authorList>
            <person name="Sayadi A."/>
        </authorList>
    </citation>
    <scope>NUCLEOTIDE SEQUENCE [LARGE SCALE GENOMIC DNA]</scope>
</reference>
<comment type="similarity">
    <text evidence="1 6">Belongs to the type-B carboxylesterase/lipase family.</text>
</comment>
<keyword evidence="5" id="KW-0325">Glycoprotein</keyword>
<dbReference type="InterPro" id="IPR019826">
    <property type="entry name" value="Carboxylesterase_B_AS"/>
</dbReference>
<feature type="signal peptide" evidence="6">
    <location>
        <begin position="1"/>
        <end position="16"/>
    </location>
</feature>
<dbReference type="Gene3D" id="3.40.50.1820">
    <property type="entry name" value="alpha/beta hydrolase"/>
    <property type="match status" value="1"/>
</dbReference>
<evidence type="ECO:0000256" key="6">
    <source>
        <dbReference type="RuleBase" id="RU361235"/>
    </source>
</evidence>
<feature type="domain" description="Carboxylesterase type B" evidence="7">
    <location>
        <begin position="24"/>
        <end position="516"/>
    </location>
</feature>
<keyword evidence="6" id="KW-0732">Signal</keyword>
<keyword evidence="4" id="KW-1015">Disulfide bond</keyword>
<dbReference type="EC" id="3.1.1.-" evidence="6"/>
<evidence type="ECO:0000313" key="8">
    <source>
        <dbReference type="EMBL" id="VEN47011.1"/>
    </source>
</evidence>
<name>A0A653CGG7_CALMS</name>
<dbReference type="OrthoDB" id="6846267at2759"/>
<sequence>MLKEYIVCLCLVGVNSLVTNLNERPQVETRLGKVEGIWRTSISGRRYAAFEGIPYAKPPIGDLRFQEPQPIEPWPGTWNATRFYVCPQSTPDLSNSVEGQEDCLYINVYVPKTGDERLLDVVANIHGGFFMTGSPQKLIGDRYIMDKDIVVVSFNYRLGSLGFLSTEDDVVPGNNGLKDQALAMKWIQANIEAFGGNPNSVTLTGFSAGGVSTHLHYFSSYSKGLFHRGISFSGTALASKNIQLEPLAMAKRLAQNVGCNFTETKNMVDCLKTRPASLLVDKTKQCLHPFKPLPCCPFAPVIEKGGKKPFLSDHPYKLLKQGKVQDLPWMTSSASEDGLIFSILLRTELNKINEQWNNFAGRHIVSYHQSVPHIFDKIKKHYSGLDGGDTLSFDELVKLATDRTYLVPMQTAVQLQSKVNKSPVYVYKFNYEGVNSLKRIMVPDTEFKGVCHGDDMIYFLGGAITKPLSDEDTKLKDICMDILYSYATKGVPSINNSGWEAVKKDFVYYAINGPDDIQKRIEKDFQSKKFWESLGLKENEKLFTERDEL</sequence>
<keyword evidence="2" id="KW-0719">Serine esterase</keyword>
<proteinExistence type="inferred from homology"/>
<dbReference type="GO" id="GO:0052689">
    <property type="term" value="F:carboxylic ester hydrolase activity"/>
    <property type="evidence" value="ECO:0007669"/>
    <property type="project" value="UniProtKB-KW"/>
</dbReference>
<evidence type="ECO:0000256" key="3">
    <source>
        <dbReference type="ARBA" id="ARBA00022801"/>
    </source>
</evidence>
<keyword evidence="9" id="KW-1185">Reference proteome</keyword>
<accession>A0A653CGG7</accession>
<protein>
    <recommendedName>
        <fullName evidence="6">Carboxylic ester hydrolase</fullName>
        <ecNumber evidence="6">3.1.1.-</ecNumber>
    </recommendedName>
</protein>
<evidence type="ECO:0000259" key="7">
    <source>
        <dbReference type="Pfam" id="PF00135"/>
    </source>
</evidence>
<feature type="chain" id="PRO_5031605762" description="Carboxylic ester hydrolase" evidence="6">
    <location>
        <begin position="17"/>
        <end position="549"/>
    </location>
</feature>
<dbReference type="PANTHER" id="PTHR11559">
    <property type="entry name" value="CARBOXYLESTERASE"/>
    <property type="match status" value="1"/>
</dbReference>